<keyword evidence="4" id="KW-1003">Cell membrane</keyword>
<dbReference type="Gene3D" id="3.40.50.300">
    <property type="entry name" value="P-loop containing nucleotide triphosphate hydrolases"/>
    <property type="match status" value="1"/>
</dbReference>
<dbReference type="InterPro" id="IPR030947">
    <property type="entry name" value="EcfA_1"/>
</dbReference>
<evidence type="ECO:0000256" key="5">
    <source>
        <dbReference type="ARBA" id="ARBA00022741"/>
    </source>
</evidence>
<dbReference type="PANTHER" id="PTHR43553">
    <property type="entry name" value="HEAVY METAL TRANSPORTER"/>
    <property type="match status" value="1"/>
</dbReference>
<evidence type="ECO:0000256" key="8">
    <source>
        <dbReference type="ARBA" id="ARBA00023136"/>
    </source>
</evidence>
<keyword evidence="5" id="KW-0547">Nucleotide-binding</keyword>
<gene>
    <name evidence="10" type="ORF">J2S01_002329</name>
</gene>
<dbReference type="SMART" id="SM00382">
    <property type="entry name" value="AAA"/>
    <property type="match status" value="1"/>
</dbReference>
<protein>
    <submittedName>
        <fullName evidence="10">Energy-coupling factor transport system ATP-binding protein</fullName>
        <ecNumber evidence="10">3.6.3.-</ecNumber>
    </submittedName>
</protein>
<dbReference type="GO" id="GO:0005524">
    <property type="term" value="F:ATP binding"/>
    <property type="evidence" value="ECO:0007669"/>
    <property type="project" value="UniProtKB-KW"/>
</dbReference>
<name>A0ABT9YBK2_9FIRM</name>
<dbReference type="InterPro" id="IPR050095">
    <property type="entry name" value="ECF_ABC_transporter_ATP-bd"/>
</dbReference>
<keyword evidence="10" id="KW-0378">Hydrolase</keyword>
<organism evidence="10 11">
    <name type="scientific">Pectinatus haikarae</name>
    <dbReference type="NCBI Taxonomy" id="349096"/>
    <lineage>
        <taxon>Bacteria</taxon>
        <taxon>Bacillati</taxon>
        <taxon>Bacillota</taxon>
        <taxon>Negativicutes</taxon>
        <taxon>Selenomonadales</taxon>
        <taxon>Selenomonadaceae</taxon>
        <taxon>Pectinatus</taxon>
    </lineage>
</organism>
<keyword evidence="7" id="KW-1278">Translocase</keyword>
<keyword evidence="6 10" id="KW-0067">ATP-binding</keyword>
<proteinExistence type="inferred from homology"/>
<feature type="domain" description="ABC transporter" evidence="9">
    <location>
        <begin position="4"/>
        <end position="242"/>
    </location>
</feature>
<dbReference type="InterPro" id="IPR027417">
    <property type="entry name" value="P-loop_NTPase"/>
</dbReference>
<evidence type="ECO:0000256" key="6">
    <source>
        <dbReference type="ARBA" id="ARBA00022840"/>
    </source>
</evidence>
<dbReference type="EMBL" id="JAUSUE010000018">
    <property type="protein sequence ID" value="MDQ0204597.1"/>
    <property type="molecule type" value="Genomic_DNA"/>
</dbReference>
<dbReference type="EC" id="3.6.3.-" evidence="10"/>
<sequence>MDKIEVKNLAYEYVQADNKKKKALDNINLIINKGEFVAVIGMNGSGKSTLARHFNGLLLPSEGSCTVNGLDTKDEASIWQIRQKVGMVFQNPDNQIIAAIVEDDVAFGPENLGIMPEEIKKRVTESLKAIGMEKQRNLAPHLLSGGQKQLIAIAGVLAMRTDYMVLDEPTAMLDPSGREAVMEAICAVREKYGMTVILITHFMDEAVSADRIVVMSNGKIAADGTPREIFRNSGKIRELGLEPPLAAQMAYDLRKRGINIPADIYTDNDLVKSLQK</sequence>
<dbReference type="SUPFAM" id="SSF52540">
    <property type="entry name" value="P-loop containing nucleoside triphosphate hydrolases"/>
    <property type="match status" value="1"/>
</dbReference>
<dbReference type="PANTHER" id="PTHR43553:SF24">
    <property type="entry name" value="ENERGY-COUPLING FACTOR TRANSPORTER ATP-BINDING PROTEIN ECFA1"/>
    <property type="match status" value="1"/>
</dbReference>
<dbReference type="PROSITE" id="PS00211">
    <property type="entry name" value="ABC_TRANSPORTER_1"/>
    <property type="match status" value="1"/>
</dbReference>
<evidence type="ECO:0000256" key="4">
    <source>
        <dbReference type="ARBA" id="ARBA00022475"/>
    </source>
</evidence>
<keyword evidence="11" id="KW-1185">Reference proteome</keyword>
<dbReference type="NCBIfam" id="TIGR04520">
    <property type="entry name" value="ECF_ATPase_1"/>
    <property type="match status" value="1"/>
</dbReference>
<dbReference type="InterPro" id="IPR003593">
    <property type="entry name" value="AAA+_ATPase"/>
</dbReference>
<keyword evidence="8" id="KW-0472">Membrane</keyword>
<comment type="subcellular location">
    <subcellularLocation>
        <location evidence="1">Cell membrane</location>
        <topology evidence="1">Peripheral membrane protein</topology>
    </subcellularLocation>
</comment>
<dbReference type="CDD" id="cd03225">
    <property type="entry name" value="ABC_cobalt_CbiO_domain1"/>
    <property type="match status" value="1"/>
</dbReference>
<keyword evidence="3" id="KW-0813">Transport</keyword>
<reference evidence="10 11" key="1">
    <citation type="submission" date="2023-07" db="EMBL/GenBank/DDBJ databases">
        <title>Genomic Encyclopedia of Type Strains, Phase IV (KMG-IV): sequencing the most valuable type-strain genomes for metagenomic binning, comparative biology and taxonomic classification.</title>
        <authorList>
            <person name="Goeker M."/>
        </authorList>
    </citation>
    <scope>NUCLEOTIDE SEQUENCE [LARGE SCALE GENOMIC DNA]</scope>
    <source>
        <strain evidence="10 11">DSM 16980</strain>
    </source>
</reference>
<dbReference type="GO" id="GO:0016787">
    <property type="term" value="F:hydrolase activity"/>
    <property type="evidence" value="ECO:0007669"/>
    <property type="project" value="UniProtKB-KW"/>
</dbReference>
<dbReference type="InterPro" id="IPR017871">
    <property type="entry name" value="ABC_transporter-like_CS"/>
</dbReference>
<comment type="similarity">
    <text evidence="2">Belongs to the ABC transporter superfamily.</text>
</comment>
<dbReference type="Pfam" id="PF00005">
    <property type="entry name" value="ABC_tran"/>
    <property type="match status" value="1"/>
</dbReference>
<evidence type="ECO:0000313" key="10">
    <source>
        <dbReference type="EMBL" id="MDQ0204597.1"/>
    </source>
</evidence>
<dbReference type="InterPro" id="IPR003439">
    <property type="entry name" value="ABC_transporter-like_ATP-bd"/>
</dbReference>
<evidence type="ECO:0000313" key="11">
    <source>
        <dbReference type="Proteomes" id="UP001239167"/>
    </source>
</evidence>
<evidence type="ECO:0000256" key="7">
    <source>
        <dbReference type="ARBA" id="ARBA00022967"/>
    </source>
</evidence>
<evidence type="ECO:0000259" key="9">
    <source>
        <dbReference type="PROSITE" id="PS50893"/>
    </source>
</evidence>
<dbReference type="PROSITE" id="PS50893">
    <property type="entry name" value="ABC_TRANSPORTER_2"/>
    <property type="match status" value="1"/>
</dbReference>
<evidence type="ECO:0000256" key="3">
    <source>
        <dbReference type="ARBA" id="ARBA00022448"/>
    </source>
</evidence>
<comment type="caution">
    <text evidence="10">The sequence shown here is derived from an EMBL/GenBank/DDBJ whole genome shotgun (WGS) entry which is preliminary data.</text>
</comment>
<dbReference type="InterPro" id="IPR015856">
    <property type="entry name" value="ABC_transpr_CbiO/EcfA_su"/>
</dbReference>
<evidence type="ECO:0000256" key="1">
    <source>
        <dbReference type="ARBA" id="ARBA00004202"/>
    </source>
</evidence>
<dbReference type="Proteomes" id="UP001239167">
    <property type="component" value="Unassembled WGS sequence"/>
</dbReference>
<accession>A0ABT9YBK2</accession>
<evidence type="ECO:0000256" key="2">
    <source>
        <dbReference type="ARBA" id="ARBA00005417"/>
    </source>
</evidence>
<dbReference type="RefSeq" id="WP_307224888.1">
    <property type="nucleotide sequence ID" value="NZ_CP116940.1"/>
</dbReference>